<keyword evidence="8" id="KW-1185">Reference proteome</keyword>
<keyword evidence="2 5" id="KW-0812">Transmembrane</keyword>
<dbReference type="Proteomes" id="UP000029910">
    <property type="component" value="Chromosome"/>
</dbReference>
<evidence type="ECO:0000256" key="3">
    <source>
        <dbReference type="ARBA" id="ARBA00022989"/>
    </source>
</evidence>
<accession>A0ABM5RS82</accession>
<evidence type="ECO:0000256" key="2">
    <source>
        <dbReference type="ARBA" id="ARBA00022692"/>
    </source>
</evidence>
<gene>
    <name evidence="7" type="ORF">CulFRC11_1154</name>
</gene>
<feature type="transmembrane region" description="Helical" evidence="5">
    <location>
        <begin position="56"/>
        <end position="73"/>
    </location>
</feature>
<feature type="domain" description="NfeD-like C-terminal" evidence="6">
    <location>
        <begin position="92"/>
        <end position="150"/>
    </location>
</feature>
<dbReference type="InterPro" id="IPR012340">
    <property type="entry name" value="NA-bd_OB-fold"/>
</dbReference>
<proteinExistence type="predicted"/>
<keyword evidence="3 5" id="KW-1133">Transmembrane helix</keyword>
<evidence type="ECO:0000256" key="1">
    <source>
        <dbReference type="ARBA" id="ARBA00004141"/>
    </source>
</evidence>
<feature type="transmembrane region" description="Helical" evidence="5">
    <location>
        <begin position="33"/>
        <end position="50"/>
    </location>
</feature>
<sequence length="152" mass="15904">MHSVFQYDGGVAALIWLIAGISLIGLELLAGELTFLMLGLGALAAAAVGLADAPLWVEATTFATTSIAFLFILKPALKKRLYKPAALDTSARALIGSAAEVLEPITGEGGQIRFDGSIWSARSLDPGHHFEPGQSVTVIEIDGATAVVWKES</sequence>
<feature type="transmembrane region" description="Helical" evidence="5">
    <location>
        <begin position="6"/>
        <end position="26"/>
    </location>
</feature>
<dbReference type="PANTHER" id="PTHR33507">
    <property type="entry name" value="INNER MEMBRANE PROTEIN YBBJ"/>
    <property type="match status" value="1"/>
</dbReference>
<protein>
    <submittedName>
        <fullName evidence="7">Membrane protein</fullName>
    </submittedName>
</protein>
<evidence type="ECO:0000259" key="6">
    <source>
        <dbReference type="Pfam" id="PF01957"/>
    </source>
</evidence>
<comment type="subcellular location">
    <subcellularLocation>
        <location evidence="1">Membrane</location>
        <topology evidence="1">Multi-pass membrane protein</topology>
    </subcellularLocation>
</comment>
<dbReference type="InterPro" id="IPR002810">
    <property type="entry name" value="NfeD-like_C"/>
</dbReference>
<organism evidence="7 8">
    <name type="scientific">Corynebacterium ramonii</name>
    <dbReference type="NCBI Taxonomy" id="3026968"/>
    <lineage>
        <taxon>Bacteria</taxon>
        <taxon>Bacillati</taxon>
        <taxon>Actinomycetota</taxon>
        <taxon>Actinomycetes</taxon>
        <taxon>Mycobacteriales</taxon>
        <taxon>Corynebacteriaceae</taxon>
        <taxon>Corynebacterium</taxon>
    </lineage>
</organism>
<evidence type="ECO:0000256" key="5">
    <source>
        <dbReference type="SAM" id="Phobius"/>
    </source>
</evidence>
<dbReference type="EMBL" id="CP009622">
    <property type="protein sequence ID" value="AIU32730.1"/>
    <property type="molecule type" value="Genomic_DNA"/>
</dbReference>
<evidence type="ECO:0000256" key="4">
    <source>
        <dbReference type="ARBA" id="ARBA00023136"/>
    </source>
</evidence>
<evidence type="ECO:0000313" key="8">
    <source>
        <dbReference type="Proteomes" id="UP000029910"/>
    </source>
</evidence>
<dbReference type="SUPFAM" id="SSF141322">
    <property type="entry name" value="NfeD domain-like"/>
    <property type="match status" value="1"/>
</dbReference>
<reference evidence="7 8" key="1">
    <citation type="journal article" date="2015" name="Genome Announc.">
        <title>Genome Sequence of Corynebacterium ulcerans Strain FRC11.</title>
        <authorList>
            <person name="Benevides Lde J."/>
            <person name="Viana M.V."/>
            <person name="Mariano D.C."/>
            <person name="Rocha Fde S."/>
            <person name="Bagano P.C."/>
            <person name="Folador E.L."/>
            <person name="Pereira F.L."/>
            <person name="Dorella F.A."/>
            <person name="Leal C.A."/>
            <person name="Carvalho A.F."/>
            <person name="Soares Sde C."/>
            <person name="Carneiro A."/>
            <person name="Ramos R."/>
            <person name="Badell-Ocando E."/>
            <person name="Guiso N."/>
            <person name="Silva A."/>
            <person name="Figueiredo H."/>
            <person name="Azevedo V."/>
            <person name="Guimaraes L.C."/>
        </authorList>
    </citation>
    <scope>NUCLEOTIDE SEQUENCE [LARGE SCALE GENOMIC DNA]</scope>
    <source>
        <strain evidence="8">FRC0011</strain>
    </source>
</reference>
<dbReference type="Gene3D" id="2.40.50.140">
    <property type="entry name" value="Nucleic acid-binding proteins"/>
    <property type="match status" value="1"/>
</dbReference>
<dbReference type="PANTHER" id="PTHR33507:SF3">
    <property type="entry name" value="INNER MEMBRANE PROTEIN YBBJ"/>
    <property type="match status" value="1"/>
</dbReference>
<evidence type="ECO:0000313" key="7">
    <source>
        <dbReference type="EMBL" id="AIU32730.1"/>
    </source>
</evidence>
<keyword evidence="4 5" id="KW-0472">Membrane</keyword>
<dbReference type="InterPro" id="IPR052165">
    <property type="entry name" value="Membrane_assoc_protease"/>
</dbReference>
<name>A0ABM5RS82_9CORY</name>
<dbReference type="Pfam" id="PF01957">
    <property type="entry name" value="NfeD"/>
    <property type="match status" value="1"/>
</dbReference>